<organism evidence="2 3">
    <name type="scientific">Mytilus coruscus</name>
    <name type="common">Sea mussel</name>
    <dbReference type="NCBI Taxonomy" id="42192"/>
    <lineage>
        <taxon>Eukaryota</taxon>
        <taxon>Metazoa</taxon>
        <taxon>Spiralia</taxon>
        <taxon>Lophotrochozoa</taxon>
        <taxon>Mollusca</taxon>
        <taxon>Bivalvia</taxon>
        <taxon>Autobranchia</taxon>
        <taxon>Pteriomorphia</taxon>
        <taxon>Mytilida</taxon>
        <taxon>Mytiloidea</taxon>
        <taxon>Mytilidae</taxon>
        <taxon>Mytilinae</taxon>
        <taxon>Mytilus</taxon>
    </lineage>
</organism>
<protein>
    <submittedName>
        <fullName evidence="2">MYO18</fullName>
    </submittedName>
</protein>
<reference evidence="2 3" key="1">
    <citation type="submission" date="2020-06" db="EMBL/GenBank/DDBJ databases">
        <authorList>
            <person name="Li R."/>
            <person name="Bekaert M."/>
        </authorList>
    </citation>
    <scope>NUCLEOTIDE SEQUENCE [LARGE SCALE GENOMIC DNA]</scope>
    <source>
        <strain evidence="3">wild</strain>
    </source>
</reference>
<dbReference type="OrthoDB" id="6192566at2759"/>
<evidence type="ECO:0000256" key="1">
    <source>
        <dbReference type="SAM" id="Coils"/>
    </source>
</evidence>
<accession>A0A6J8A4Q8</accession>
<sequence>MVSYLKLPSTCNFHKNSDYPVKYEAMANKSQSSGGQLGTSNQYVTSLEFLDETIAIHLEGQQLRRYVDKSHAVLTSRLEHKFDFLEQKLINCENQSVPSQHVYESLEQKFIDLQCKYVNLERKYTDIQTLNDEYSLIKSQLVSVQNKTSQISNDVNNLKQHGNIKPLQEIQTLQQAIQTVSAETHSLYVNERARSRDFLALYNMTIDSKRLLSELNTNTSNQLKNLSTKTNKQIINLEHSQNMTAADIISKFQQ</sequence>
<keyword evidence="3" id="KW-1185">Reference proteome</keyword>
<gene>
    <name evidence="2" type="ORF">MCOR_3474</name>
</gene>
<dbReference type="AlphaFoldDB" id="A0A6J8A4Q8"/>
<evidence type="ECO:0000313" key="2">
    <source>
        <dbReference type="EMBL" id="CAC5361284.1"/>
    </source>
</evidence>
<keyword evidence="1" id="KW-0175">Coiled coil</keyword>
<feature type="coiled-coil region" evidence="1">
    <location>
        <begin position="75"/>
        <end position="147"/>
    </location>
</feature>
<dbReference type="EMBL" id="CACVKT020000586">
    <property type="protein sequence ID" value="CAC5361284.1"/>
    <property type="molecule type" value="Genomic_DNA"/>
</dbReference>
<evidence type="ECO:0000313" key="3">
    <source>
        <dbReference type="Proteomes" id="UP000507470"/>
    </source>
</evidence>
<dbReference type="Proteomes" id="UP000507470">
    <property type="component" value="Unassembled WGS sequence"/>
</dbReference>
<proteinExistence type="predicted"/>
<name>A0A6J8A4Q8_MYTCO</name>